<keyword evidence="4" id="KW-1185">Reference proteome</keyword>
<feature type="compositionally biased region" description="Basic and acidic residues" evidence="1">
    <location>
        <begin position="380"/>
        <end position="390"/>
    </location>
</feature>
<feature type="compositionally biased region" description="Basic and acidic residues" evidence="1">
    <location>
        <begin position="418"/>
        <end position="432"/>
    </location>
</feature>
<feature type="region of interest" description="Disordered" evidence="1">
    <location>
        <begin position="408"/>
        <end position="432"/>
    </location>
</feature>
<evidence type="ECO:0000313" key="3">
    <source>
        <dbReference type="EMBL" id="MBB5624578.1"/>
    </source>
</evidence>
<name>A0A7W9DMR7_9ACTN</name>
<dbReference type="AlphaFoldDB" id="A0A7W9DMR7"/>
<feature type="compositionally biased region" description="Basic and acidic residues" evidence="1">
    <location>
        <begin position="124"/>
        <end position="140"/>
    </location>
</feature>
<evidence type="ECO:0000313" key="4">
    <source>
        <dbReference type="Proteomes" id="UP000588112"/>
    </source>
</evidence>
<gene>
    <name evidence="3" type="ORF">BJ981_000277</name>
</gene>
<accession>A0A7W9DMR7</accession>
<reference evidence="3 4" key="1">
    <citation type="submission" date="2020-08" db="EMBL/GenBank/DDBJ databases">
        <title>Sequencing the genomes of 1000 actinobacteria strains.</title>
        <authorList>
            <person name="Klenk H.-P."/>
        </authorList>
    </citation>
    <scope>NUCLEOTIDE SEQUENCE [LARGE SCALE GENOMIC DNA]</scope>
    <source>
        <strain evidence="3 4">DSM 45790</strain>
    </source>
</reference>
<comment type="caution">
    <text evidence="3">The sequence shown here is derived from an EMBL/GenBank/DDBJ whole genome shotgun (WGS) entry which is preliminary data.</text>
</comment>
<organism evidence="3 4">
    <name type="scientific">Sphaerisporangium krabiense</name>
    <dbReference type="NCBI Taxonomy" id="763782"/>
    <lineage>
        <taxon>Bacteria</taxon>
        <taxon>Bacillati</taxon>
        <taxon>Actinomycetota</taxon>
        <taxon>Actinomycetes</taxon>
        <taxon>Streptosporangiales</taxon>
        <taxon>Streptosporangiaceae</taxon>
        <taxon>Sphaerisporangium</taxon>
    </lineage>
</organism>
<feature type="region of interest" description="Disordered" evidence="1">
    <location>
        <begin position="362"/>
        <end position="392"/>
    </location>
</feature>
<sequence length="432" mass="48195">MPKRERRTPRRYGKLIRRARKDGRGGGRSGKYDEWSLLDDYRLPYARMLDARLEQTLASLRAEAADAESRHFDRVARERDKAGAAAGHIAPTEDAIRRAGAFMDRALAQMDAVALREARVRDDLDQEASRRRRGETERPPDMPGDFASGTPATLIDPALGGDAARARAGSPEPAWEGPFGRQMPPWLKWALIALLVAIEFPVQWQIFHLMDPDWRVALPFAVSVAFVMGFLPHLAGVFYRARRAGGAERISGGLAMIVLIPWAALAVFFGDLRRRVLLAPVYGTDPREGDTPVPMLVDRLHLDWFTVSVMFGALLLLAGALAFLLGIADDHPLVAAYRGAARRQEALVKRLRQTRAAMEAAEARLGDMDERRAARHRAQEHREREARAAHDTAQAAYVDAVTTVLRKPNATQAAAQPRMRDDTPFRPRENTR</sequence>
<feature type="compositionally biased region" description="Basic residues" evidence="1">
    <location>
        <begin position="1"/>
        <end position="21"/>
    </location>
</feature>
<evidence type="ECO:0000256" key="2">
    <source>
        <dbReference type="SAM" id="Phobius"/>
    </source>
</evidence>
<protein>
    <submittedName>
        <fullName evidence="3">Uncharacterized protein</fullName>
    </submittedName>
</protein>
<feature type="transmembrane region" description="Helical" evidence="2">
    <location>
        <begin position="216"/>
        <end position="238"/>
    </location>
</feature>
<proteinExistence type="predicted"/>
<feature type="transmembrane region" description="Helical" evidence="2">
    <location>
        <begin position="304"/>
        <end position="328"/>
    </location>
</feature>
<feature type="region of interest" description="Disordered" evidence="1">
    <location>
        <begin position="124"/>
        <end position="151"/>
    </location>
</feature>
<feature type="region of interest" description="Disordered" evidence="1">
    <location>
        <begin position="1"/>
        <end position="30"/>
    </location>
</feature>
<dbReference type="Proteomes" id="UP000588112">
    <property type="component" value="Unassembled WGS sequence"/>
</dbReference>
<feature type="compositionally biased region" description="Basic and acidic residues" evidence="1">
    <location>
        <begin position="362"/>
        <end position="372"/>
    </location>
</feature>
<evidence type="ECO:0000256" key="1">
    <source>
        <dbReference type="SAM" id="MobiDB-lite"/>
    </source>
</evidence>
<feature type="transmembrane region" description="Helical" evidence="2">
    <location>
        <begin position="250"/>
        <end position="270"/>
    </location>
</feature>
<keyword evidence="2" id="KW-0812">Transmembrane</keyword>
<dbReference type="RefSeq" id="WP_184607933.1">
    <property type="nucleotide sequence ID" value="NZ_BOOS01000011.1"/>
</dbReference>
<feature type="transmembrane region" description="Helical" evidence="2">
    <location>
        <begin position="186"/>
        <end position="204"/>
    </location>
</feature>
<keyword evidence="2" id="KW-1133">Transmembrane helix</keyword>
<dbReference type="EMBL" id="JACHBR010000001">
    <property type="protein sequence ID" value="MBB5624578.1"/>
    <property type="molecule type" value="Genomic_DNA"/>
</dbReference>
<keyword evidence="2" id="KW-0472">Membrane</keyword>